<reference evidence="3" key="1">
    <citation type="journal article" date="2019" name="Int. J. Syst. Evol. Microbiol.">
        <title>The Global Catalogue of Microorganisms (GCM) 10K type strain sequencing project: providing services to taxonomists for standard genome sequencing and annotation.</title>
        <authorList>
            <consortium name="The Broad Institute Genomics Platform"/>
            <consortium name="The Broad Institute Genome Sequencing Center for Infectious Disease"/>
            <person name="Wu L."/>
            <person name="Ma J."/>
        </authorList>
    </citation>
    <scope>NUCLEOTIDE SEQUENCE [LARGE SCALE GENOMIC DNA]</scope>
    <source>
        <strain evidence="3">CGMCC 1.12237</strain>
    </source>
</reference>
<protein>
    <submittedName>
        <fullName evidence="2">Alpha/beta fold hydrolase</fullName>
    </submittedName>
</protein>
<feature type="domain" description="AB hydrolase-1" evidence="1">
    <location>
        <begin position="14"/>
        <end position="135"/>
    </location>
</feature>
<sequence length="259" mass="29800">MLYEIYGNLESEQVIVALPALGERKEMYKELANQLKEYKMIAFDLPGHNQAVQDDYSIATYIEFIKKTLDELEVSSAHFIGNSIGGWIIQEMYSVYPEKVSSLLLLDGGFYFLGDRVDMDSDEEIQLPIVEKLEDLQAAITEMVYEMEGLSENTYSNLNSYMLGNFVLKNDLYMHHSNEEALNSLNQEILHHNYCLQADINIPFNLLIAKNNVDEISQQKLQQFKNTHPSAKVKVIENGYHFLPITNPKEVTEFIRTNI</sequence>
<keyword evidence="2" id="KW-0378">Hydrolase</keyword>
<keyword evidence="3" id="KW-1185">Reference proteome</keyword>
<dbReference type="PANTHER" id="PTHR43798">
    <property type="entry name" value="MONOACYLGLYCEROL LIPASE"/>
    <property type="match status" value="1"/>
</dbReference>
<dbReference type="InterPro" id="IPR029058">
    <property type="entry name" value="AB_hydrolase_fold"/>
</dbReference>
<comment type="caution">
    <text evidence="2">The sequence shown here is derived from an EMBL/GenBank/DDBJ whole genome shotgun (WGS) entry which is preliminary data.</text>
</comment>
<name>A0ABW0LHU4_9BACI</name>
<dbReference type="SUPFAM" id="SSF53474">
    <property type="entry name" value="alpha/beta-Hydrolases"/>
    <property type="match status" value="1"/>
</dbReference>
<dbReference type="Pfam" id="PF00561">
    <property type="entry name" value="Abhydrolase_1"/>
    <property type="match status" value="1"/>
</dbReference>
<dbReference type="GO" id="GO:0016787">
    <property type="term" value="F:hydrolase activity"/>
    <property type="evidence" value="ECO:0007669"/>
    <property type="project" value="UniProtKB-KW"/>
</dbReference>
<dbReference type="RefSeq" id="WP_382350256.1">
    <property type="nucleotide sequence ID" value="NZ_JBHSMC010000011.1"/>
</dbReference>
<dbReference type="Gene3D" id="3.40.50.1820">
    <property type="entry name" value="alpha/beta hydrolase"/>
    <property type="match status" value="1"/>
</dbReference>
<organism evidence="2 3">
    <name type="scientific">Lederbergia graminis</name>
    <dbReference type="NCBI Taxonomy" id="735518"/>
    <lineage>
        <taxon>Bacteria</taxon>
        <taxon>Bacillati</taxon>
        <taxon>Bacillota</taxon>
        <taxon>Bacilli</taxon>
        <taxon>Bacillales</taxon>
        <taxon>Bacillaceae</taxon>
        <taxon>Lederbergia</taxon>
    </lineage>
</organism>
<proteinExistence type="predicted"/>
<evidence type="ECO:0000259" key="1">
    <source>
        <dbReference type="Pfam" id="PF00561"/>
    </source>
</evidence>
<dbReference type="Proteomes" id="UP001596147">
    <property type="component" value="Unassembled WGS sequence"/>
</dbReference>
<evidence type="ECO:0000313" key="3">
    <source>
        <dbReference type="Proteomes" id="UP001596147"/>
    </source>
</evidence>
<dbReference type="InterPro" id="IPR050266">
    <property type="entry name" value="AB_hydrolase_sf"/>
</dbReference>
<accession>A0ABW0LHU4</accession>
<gene>
    <name evidence="2" type="ORF">ACFPM4_08695</name>
</gene>
<dbReference type="InterPro" id="IPR000073">
    <property type="entry name" value="AB_hydrolase_1"/>
</dbReference>
<dbReference type="EMBL" id="JBHSMC010000011">
    <property type="protein sequence ID" value="MFC5464831.1"/>
    <property type="molecule type" value="Genomic_DNA"/>
</dbReference>
<evidence type="ECO:0000313" key="2">
    <source>
        <dbReference type="EMBL" id="MFC5464831.1"/>
    </source>
</evidence>
<dbReference type="PRINTS" id="PR00111">
    <property type="entry name" value="ABHYDROLASE"/>
</dbReference>